<evidence type="ECO:0000313" key="9">
    <source>
        <dbReference type="EMBL" id="VEB38562.1"/>
    </source>
</evidence>
<organism evidence="8 10">
    <name type="scientific">Legionella cherrii</name>
    <dbReference type="NCBI Taxonomy" id="28084"/>
    <lineage>
        <taxon>Bacteria</taxon>
        <taxon>Pseudomonadati</taxon>
        <taxon>Pseudomonadota</taxon>
        <taxon>Gammaproteobacteria</taxon>
        <taxon>Legionellales</taxon>
        <taxon>Legionellaceae</taxon>
        <taxon>Legionella</taxon>
    </lineage>
</organism>
<evidence type="ECO:0000256" key="1">
    <source>
        <dbReference type="ARBA" id="ARBA00004141"/>
    </source>
</evidence>
<keyword evidence="3 6" id="KW-0812">Transmembrane</keyword>
<comment type="subcellular location">
    <subcellularLocation>
        <location evidence="1">Membrane</location>
        <topology evidence="1">Multi-pass membrane protein</topology>
    </subcellularLocation>
</comment>
<reference evidence="8 10" key="1">
    <citation type="submission" date="2015-11" db="EMBL/GenBank/DDBJ databases">
        <title>Genomic analysis of 38 Legionella species identifies large and diverse effector repertoires.</title>
        <authorList>
            <person name="Burstein D."/>
            <person name="Amaro F."/>
            <person name="Zusman T."/>
            <person name="Lifshitz Z."/>
            <person name="Cohen O."/>
            <person name="Gilbert J.A."/>
            <person name="Pupko T."/>
            <person name="Shuman H.A."/>
            <person name="Segal G."/>
        </authorList>
    </citation>
    <scope>NUCLEOTIDE SEQUENCE [LARGE SCALE GENOMIC DNA]</scope>
    <source>
        <strain evidence="8 10">ORW</strain>
    </source>
</reference>
<evidence type="ECO:0000256" key="4">
    <source>
        <dbReference type="ARBA" id="ARBA00022989"/>
    </source>
</evidence>
<feature type="transmembrane region" description="Helical" evidence="6">
    <location>
        <begin position="377"/>
        <end position="395"/>
    </location>
</feature>
<dbReference type="PATRIC" id="fig|28084.5.peg.2258"/>
<evidence type="ECO:0000259" key="7">
    <source>
        <dbReference type="PROSITE" id="PS50850"/>
    </source>
</evidence>
<feature type="transmembrane region" description="Helical" evidence="6">
    <location>
        <begin position="255"/>
        <end position="277"/>
    </location>
</feature>
<dbReference type="InterPro" id="IPR004752">
    <property type="entry name" value="AmpG_permease/AT-1"/>
</dbReference>
<dbReference type="InterPro" id="IPR036259">
    <property type="entry name" value="MFS_trans_sf"/>
</dbReference>
<evidence type="ECO:0000313" key="11">
    <source>
        <dbReference type="Proteomes" id="UP000277577"/>
    </source>
</evidence>
<dbReference type="PANTHER" id="PTHR12778:SF10">
    <property type="entry name" value="MAJOR FACILITATOR SUPERFAMILY DOMAIN-CONTAINING PROTEIN 3"/>
    <property type="match status" value="1"/>
</dbReference>
<feature type="transmembrane region" description="Helical" evidence="6">
    <location>
        <begin position="347"/>
        <end position="371"/>
    </location>
</feature>
<keyword evidence="2" id="KW-0813">Transport</keyword>
<evidence type="ECO:0000313" key="8">
    <source>
        <dbReference type="EMBL" id="KTC80064.1"/>
    </source>
</evidence>
<dbReference type="AlphaFoldDB" id="A0A0W0S9R2"/>
<dbReference type="InterPro" id="IPR020846">
    <property type="entry name" value="MFS_dom"/>
</dbReference>
<proteinExistence type="predicted"/>
<keyword evidence="4 6" id="KW-1133">Transmembrane helix</keyword>
<dbReference type="OrthoDB" id="9787815at2"/>
<evidence type="ECO:0000256" key="2">
    <source>
        <dbReference type="ARBA" id="ARBA00022448"/>
    </source>
</evidence>
<evidence type="ECO:0000256" key="6">
    <source>
        <dbReference type="SAM" id="Phobius"/>
    </source>
</evidence>
<feature type="transmembrane region" description="Helical" evidence="6">
    <location>
        <begin position="284"/>
        <end position="305"/>
    </location>
</feature>
<dbReference type="GO" id="GO:0022857">
    <property type="term" value="F:transmembrane transporter activity"/>
    <property type="evidence" value="ECO:0007669"/>
    <property type="project" value="InterPro"/>
</dbReference>
<gene>
    <name evidence="9" type="primary">ampG_1</name>
    <name evidence="8" type="ORF">Lche_2084</name>
    <name evidence="9" type="ORF">NCTC11976_02797</name>
</gene>
<feature type="transmembrane region" description="Helical" evidence="6">
    <location>
        <begin position="164"/>
        <end position="184"/>
    </location>
</feature>
<dbReference type="NCBIfam" id="TIGR00901">
    <property type="entry name" value="2A0125"/>
    <property type="match status" value="1"/>
</dbReference>
<name>A0A0W0S9R2_9GAMM</name>
<feature type="transmembrane region" description="Helical" evidence="6">
    <location>
        <begin position="311"/>
        <end position="335"/>
    </location>
</feature>
<dbReference type="GO" id="GO:0016020">
    <property type="term" value="C:membrane"/>
    <property type="evidence" value="ECO:0007669"/>
    <property type="project" value="UniProtKB-SubCell"/>
</dbReference>
<feature type="transmembrane region" description="Helical" evidence="6">
    <location>
        <begin position="30"/>
        <end position="52"/>
    </location>
</feature>
<dbReference type="Gene3D" id="1.20.1250.20">
    <property type="entry name" value="MFS general substrate transporter like domains"/>
    <property type="match status" value="1"/>
</dbReference>
<dbReference type="Proteomes" id="UP000277577">
    <property type="component" value="Chromosome"/>
</dbReference>
<dbReference type="STRING" id="28084.Lche_2084"/>
<dbReference type="EMBL" id="LR134173">
    <property type="protein sequence ID" value="VEB38562.1"/>
    <property type="molecule type" value="Genomic_DNA"/>
</dbReference>
<dbReference type="PANTHER" id="PTHR12778">
    <property type="entry name" value="SOLUTE CARRIER FAMILY 33 ACETYL-COA TRANSPORTER -RELATED"/>
    <property type="match status" value="1"/>
</dbReference>
<reference evidence="9 11" key="2">
    <citation type="submission" date="2018-12" db="EMBL/GenBank/DDBJ databases">
        <authorList>
            <consortium name="Pathogen Informatics"/>
        </authorList>
    </citation>
    <scope>NUCLEOTIDE SEQUENCE [LARGE SCALE GENOMIC DNA]</scope>
    <source>
        <strain evidence="9 11">NCTC11976</strain>
    </source>
</reference>
<dbReference type="SUPFAM" id="SSF103473">
    <property type="entry name" value="MFS general substrate transporter"/>
    <property type="match status" value="1"/>
</dbReference>
<dbReference type="RefSeq" id="WP_028380085.1">
    <property type="nucleotide sequence ID" value="NZ_CAAAIT010000001.1"/>
</dbReference>
<sequence length="419" mass="46214">MNKRLFIVFILGFSSGLPMALISSTLQAWFAYSGMSVFATGTLSLVSLPYAYRIFWGPILDRYSLFSMGKRRSWILSMQFLLLLGFNLMAWFTPEQYPKLMAFLALILACFSATQDVAIDAHRAEYLPVSEHALGASLAVLGYRIALLLSGGLALVMAQKLGWAYTYRFMGLIMIAGMFAVFFSEEPSVDIKEKGNFALSFLAPVKELIFRPGIIPLLLFIFCYKLGEAFTTTTSGIVMPFLIQGLGFSLETIGYINKMLGVGSILLGGLCAGFLLMRYSLYRSLLIFGLLQALTNVLFVALAITGKNITLLAIAVFFDNFAAGMGSTALVALFMRLVDKQYTGTQFSMLVALSTLPRILSGPVAATIQIAIGWVGLYQLSILFALLFIPFLIMIKEQTKANRQNVDEVEKEGELNPIR</sequence>
<dbReference type="EMBL" id="LNXW01000013">
    <property type="protein sequence ID" value="KTC80064.1"/>
    <property type="molecule type" value="Genomic_DNA"/>
</dbReference>
<keyword evidence="11" id="KW-1185">Reference proteome</keyword>
<dbReference type="InterPro" id="IPR011701">
    <property type="entry name" value="MFS"/>
</dbReference>
<accession>A0A0W0S9R2</accession>
<evidence type="ECO:0000256" key="5">
    <source>
        <dbReference type="ARBA" id="ARBA00023136"/>
    </source>
</evidence>
<evidence type="ECO:0000313" key="10">
    <source>
        <dbReference type="Proteomes" id="UP000054921"/>
    </source>
</evidence>
<keyword evidence="5 6" id="KW-0472">Membrane</keyword>
<protein>
    <submittedName>
        <fullName evidence="8">AmpG protein</fullName>
    </submittedName>
</protein>
<dbReference type="Pfam" id="PF07690">
    <property type="entry name" value="MFS_1"/>
    <property type="match status" value="2"/>
</dbReference>
<feature type="transmembrane region" description="Helical" evidence="6">
    <location>
        <begin position="73"/>
        <end position="94"/>
    </location>
</feature>
<feature type="domain" description="Major facilitator superfamily (MFS) profile" evidence="7">
    <location>
        <begin position="4"/>
        <end position="400"/>
    </location>
</feature>
<dbReference type="Proteomes" id="UP000054921">
    <property type="component" value="Unassembled WGS sequence"/>
</dbReference>
<dbReference type="PROSITE" id="PS50850">
    <property type="entry name" value="MFS"/>
    <property type="match status" value="1"/>
</dbReference>
<feature type="transmembrane region" description="Helical" evidence="6">
    <location>
        <begin position="133"/>
        <end position="158"/>
    </location>
</feature>
<evidence type="ECO:0000256" key="3">
    <source>
        <dbReference type="ARBA" id="ARBA00022692"/>
    </source>
</evidence>